<dbReference type="AlphaFoldDB" id="A0A173LNZ8"/>
<accession>A0A173LNZ8</accession>
<dbReference type="PANTHER" id="PTHR43673:SF2">
    <property type="entry name" value="NITROREDUCTASE"/>
    <property type="match status" value="1"/>
</dbReference>
<evidence type="ECO:0000256" key="4">
    <source>
        <dbReference type="ARBA" id="ARBA00022643"/>
    </source>
</evidence>
<dbReference type="EMBL" id="CP015961">
    <property type="protein sequence ID" value="ANI93996.1"/>
    <property type="molecule type" value="Genomic_DNA"/>
</dbReference>
<dbReference type="SUPFAM" id="SSF55469">
    <property type="entry name" value="FMN-dependent nitroreductase-like"/>
    <property type="match status" value="1"/>
</dbReference>
<sequence length="166" mass="17949">MNLYEALRARRSRREFSAEPVAPTDKAALLDLARERPEGGWAYPSAHGLRTVTLYDVGPHVPRNAVESAVFDEQPWLLHAPLLLVLSADLGRAHAEFDFQDPSGNQARDFVMLEAGCLLQSVLLTCADRGLAAVPVAGLRRPDIDGVFGHPAHVISLVAIGHTAAN</sequence>
<dbReference type="KEGG" id="dtm:BJL86_3237"/>
<evidence type="ECO:0000313" key="8">
    <source>
        <dbReference type="Proteomes" id="UP000186104"/>
    </source>
</evidence>
<evidence type="ECO:0000256" key="3">
    <source>
        <dbReference type="ARBA" id="ARBA00022630"/>
    </source>
</evidence>
<evidence type="ECO:0000259" key="6">
    <source>
        <dbReference type="Pfam" id="PF00881"/>
    </source>
</evidence>
<dbReference type="Gene3D" id="3.40.109.10">
    <property type="entry name" value="NADH Oxidase"/>
    <property type="match status" value="1"/>
</dbReference>
<dbReference type="InterPro" id="IPR029479">
    <property type="entry name" value="Nitroreductase"/>
</dbReference>
<gene>
    <name evidence="7" type="ORF">BJL86_3237</name>
</gene>
<evidence type="ECO:0000256" key="1">
    <source>
        <dbReference type="ARBA" id="ARBA00001917"/>
    </source>
</evidence>
<keyword evidence="3" id="KW-0285">Flavoprotein</keyword>
<dbReference type="InterPro" id="IPR000415">
    <property type="entry name" value="Nitroreductase-like"/>
</dbReference>
<evidence type="ECO:0000256" key="2">
    <source>
        <dbReference type="ARBA" id="ARBA00007118"/>
    </source>
</evidence>
<protein>
    <recommendedName>
        <fullName evidence="6">Nitroreductase domain-containing protein</fullName>
    </recommendedName>
</protein>
<organism evidence="7 8">
    <name type="scientific">Dietzia timorensis</name>
    <dbReference type="NCBI Taxonomy" id="499555"/>
    <lineage>
        <taxon>Bacteria</taxon>
        <taxon>Bacillati</taxon>
        <taxon>Actinomycetota</taxon>
        <taxon>Actinomycetes</taxon>
        <taxon>Mycobacteriales</taxon>
        <taxon>Dietziaceae</taxon>
        <taxon>Dietzia</taxon>
    </lineage>
</organism>
<reference evidence="7 8" key="1">
    <citation type="submission" date="2016-06" db="EMBL/GenBank/DDBJ databases">
        <title>Complete genome sequence of a saline-alkali tolerant type strain Dietzia timorensis ID05-A0528T.</title>
        <authorList>
            <person name="Wu X."/>
        </authorList>
    </citation>
    <scope>NUCLEOTIDE SEQUENCE [LARGE SCALE GENOMIC DNA]</scope>
    <source>
        <strain evidence="7 8">ID05-A0528</strain>
    </source>
</reference>
<evidence type="ECO:0000313" key="7">
    <source>
        <dbReference type="EMBL" id="ANI93996.1"/>
    </source>
</evidence>
<dbReference type="Pfam" id="PF00881">
    <property type="entry name" value="Nitroreductase"/>
    <property type="match status" value="1"/>
</dbReference>
<dbReference type="STRING" id="499555.BJL86_3237"/>
<comment type="cofactor">
    <cofactor evidence="1">
        <name>FMN</name>
        <dbReference type="ChEBI" id="CHEBI:58210"/>
    </cofactor>
</comment>
<feature type="domain" description="Nitroreductase" evidence="6">
    <location>
        <begin position="7"/>
        <end position="162"/>
    </location>
</feature>
<dbReference type="GO" id="GO:0016491">
    <property type="term" value="F:oxidoreductase activity"/>
    <property type="evidence" value="ECO:0007669"/>
    <property type="project" value="UniProtKB-KW"/>
</dbReference>
<dbReference type="PANTHER" id="PTHR43673">
    <property type="entry name" value="NAD(P)H NITROREDUCTASE YDGI-RELATED"/>
    <property type="match status" value="1"/>
</dbReference>
<keyword evidence="5" id="KW-0560">Oxidoreductase</keyword>
<proteinExistence type="inferred from homology"/>
<keyword evidence="4" id="KW-0288">FMN</keyword>
<dbReference type="Proteomes" id="UP000186104">
    <property type="component" value="Chromosome"/>
</dbReference>
<dbReference type="RefSeq" id="WP_067475519.1">
    <property type="nucleotide sequence ID" value="NZ_CP015961.1"/>
</dbReference>
<evidence type="ECO:0000256" key="5">
    <source>
        <dbReference type="ARBA" id="ARBA00023002"/>
    </source>
</evidence>
<comment type="similarity">
    <text evidence="2">Belongs to the nitroreductase family.</text>
</comment>
<keyword evidence="8" id="KW-1185">Reference proteome</keyword>
<name>A0A173LNZ8_9ACTN</name>